<proteinExistence type="predicted"/>
<name>A0A3A0H6D0_STAGA</name>
<sequence length="320" mass="36689">MIQSVNQISLYKKIDEELLNVSGIQFHPVELSYDNLSNNDEEYIDVSNVENMEFQINEFDSMWSPSENNLRIKQTLTIDNPSKLFGDDGITCTENVIGIAAHIHSKESGFQKTVNFDSIRNQNEKKEININYQFPASTIRGVVHLDFFFYLKEVNDTRPYFANKSGMLLSGEDLNSIDLIIDGSGSSFPMTEFEEKDGPLWKIEQNWADPEEDIFEASNISIALNIKHRLFPELKKETRVINQAMMMSIMIQAMSLITQQVIIIEKHNVEDEESLIPGTILSAVSYWVNTFEIDTTNIFSIQNSFMKNLERQSLEGDNND</sequence>
<accession>A0A3A0H6D0</accession>
<organism evidence="1 2">
    <name type="scientific">Staphylococcus gallinarum</name>
    <dbReference type="NCBI Taxonomy" id="1293"/>
    <lineage>
        <taxon>Bacteria</taxon>
        <taxon>Bacillati</taxon>
        <taxon>Bacillota</taxon>
        <taxon>Bacilli</taxon>
        <taxon>Bacillales</taxon>
        <taxon>Staphylococcaceae</taxon>
        <taxon>Staphylococcus</taxon>
    </lineage>
</organism>
<evidence type="ECO:0000313" key="1">
    <source>
        <dbReference type="EMBL" id="RIL41628.1"/>
    </source>
</evidence>
<dbReference type="RefSeq" id="WP_119480227.1">
    <property type="nucleotide sequence ID" value="NZ_JALKRU010000002.1"/>
</dbReference>
<dbReference type="EMBL" id="QXRZ01000009">
    <property type="protein sequence ID" value="RIL41628.1"/>
    <property type="molecule type" value="Genomic_DNA"/>
</dbReference>
<dbReference type="Proteomes" id="UP000283576">
    <property type="component" value="Unassembled WGS sequence"/>
</dbReference>
<protein>
    <submittedName>
        <fullName evidence="1">Uncharacterized protein</fullName>
    </submittedName>
</protein>
<gene>
    <name evidence="1" type="ORF">BUZ01_11895</name>
</gene>
<comment type="caution">
    <text evidence="1">The sequence shown here is derived from an EMBL/GenBank/DDBJ whole genome shotgun (WGS) entry which is preliminary data.</text>
</comment>
<evidence type="ECO:0000313" key="2">
    <source>
        <dbReference type="Proteomes" id="UP000283576"/>
    </source>
</evidence>
<reference evidence="1 2" key="1">
    <citation type="journal article" date="2016" name="Front. Microbiol.">
        <title>Comprehensive Phylogenetic Analysis of Bovine Non-aureus Staphylococci Species Based on Whole-Genome Sequencing.</title>
        <authorList>
            <person name="Naushad S."/>
            <person name="Barkema H.W."/>
            <person name="Luby C."/>
            <person name="Condas L.A."/>
            <person name="Nobrega D.B."/>
            <person name="Carson D.A."/>
            <person name="De Buck J."/>
        </authorList>
    </citation>
    <scope>NUCLEOTIDE SEQUENCE [LARGE SCALE GENOMIC DNA]</scope>
    <source>
        <strain evidence="1 2">SNUC 1388</strain>
    </source>
</reference>
<dbReference type="AlphaFoldDB" id="A0A3A0H6D0"/>